<reference evidence="1 2" key="1">
    <citation type="submission" date="2016-10" db="EMBL/GenBank/DDBJ databases">
        <authorList>
            <person name="de Groot N.N."/>
        </authorList>
    </citation>
    <scope>NUCLEOTIDE SEQUENCE [LARGE SCALE GENOMIC DNA]</scope>
    <source>
        <strain evidence="1 2">DSM 20117</strain>
    </source>
</reference>
<evidence type="ECO:0000313" key="1">
    <source>
        <dbReference type="EMBL" id="SDR30135.1"/>
    </source>
</evidence>
<dbReference type="AlphaFoldDB" id="A0A1H1HXG5"/>
<dbReference type="Proteomes" id="UP000181917">
    <property type="component" value="Unassembled WGS sequence"/>
</dbReference>
<dbReference type="EMBL" id="FNKH01000003">
    <property type="protein sequence ID" value="SDR30135.1"/>
    <property type="molecule type" value="Genomic_DNA"/>
</dbReference>
<name>A0A1H1HXG5_9MICC</name>
<dbReference type="OrthoDB" id="9915379at2"/>
<keyword evidence="2" id="KW-1185">Reference proteome</keyword>
<organism evidence="1 2">
    <name type="scientific">Crystallibacter crystallopoietes</name>
    <dbReference type="NCBI Taxonomy" id="37928"/>
    <lineage>
        <taxon>Bacteria</taxon>
        <taxon>Bacillati</taxon>
        <taxon>Actinomycetota</taxon>
        <taxon>Actinomycetes</taxon>
        <taxon>Micrococcales</taxon>
        <taxon>Micrococcaceae</taxon>
        <taxon>Crystallibacter</taxon>
    </lineage>
</organism>
<dbReference type="RefSeq" id="WP_074703546.1">
    <property type="nucleotide sequence ID" value="NZ_CP018865.1"/>
</dbReference>
<proteinExistence type="predicted"/>
<dbReference type="KEGG" id="acry:AC20117_22110"/>
<sequence length="105" mass="11076">MIGTLTAAVQRYALQQAGISKTPKQVAENLVSLSFMQTALEDVAATITGMGLAMETNDNPGATAFSPRCPAEVPDGLCEDSAHSRRAAAHDHVLITSPHEYSHQG</sequence>
<dbReference type="KEGG" id="acry:AC20117_23200"/>
<protein>
    <submittedName>
        <fullName evidence="1">Uncharacterized protein</fullName>
    </submittedName>
</protein>
<evidence type="ECO:0000313" key="2">
    <source>
        <dbReference type="Proteomes" id="UP000181917"/>
    </source>
</evidence>
<accession>A0A1H1HXG5</accession>
<gene>
    <name evidence="1" type="ORF">SAMN04489742_4768</name>
</gene>